<keyword evidence="2" id="KW-1133">Transmembrane helix</keyword>
<gene>
    <name evidence="4" type="ORF">GCM10011588_49500</name>
</gene>
<dbReference type="EMBL" id="BMMH01000011">
    <property type="protein sequence ID" value="GGL28683.1"/>
    <property type="molecule type" value="Genomic_DNA"/>
</dbReference>
<evidence type="ECO:0000256" key="2">
    <source>
        <dbReference type="SAM" id="Phobius"/>
    </source>
</evidence>
<dbReference type="AlphaFoldDB" id="A0A917VXH2"/>
<reference evidence="4" key="1">
    <citation type="journal article" date="2014" name="Int. J. Syst. Evol. Microbiol.">
        <title>Complete genome sequence of Corynebacterium casei LMG S-19264T (=DSM 44701T), isolated from a smear-ripened cheese.</title>
        <authorList>
            <consortium name="US DOE Joint Genome Institute (JGI-PGF)"/>
            <person name="Walter F."/>
            <person name="Albersmeier A."/>
            <person name="Kalinowski J."/>
            <person name="Ruckert C."/>
        </authorList>
    </citation>
    <scope>NUCLEOTIDE SEQUENCE</scope>
    <source>
        <strain evidence="4">CGMCC 4.3508</strain>
    </source>
</reference>
<sequence length="290" mass="31231">MLVKVDDRAELSAAEKEFVECLRQLPTTGLAIVDLRIGTQRGTRQIGAVIWTPQGVLVVEVVGFRSRQSGVLTVSQERPWRVGDVAADLELEFGVNPVRKLETAVREVELTFERATYDPGQLCGAVALAPMRGAVLRPGRETLRPGLDVVVGNTVESTELRIFLENFAPGAPRWTLGRVCAATRALTGWAPERGELIAAGFEDKLPEAPRKPRERPSWRRPDSGRNQDAVGWVVLTVAVLGMLVVLGAIIGSLLTDGPAAEPAAPPSTTVEPTVPVRGGPVECWPLQPGC</sequence>
<dbReference type="RefSeq" id="WP_062999662.1">
    <property type="nucleotide sequence ID" value="NZ_BMMH01000011.1"/>
</dbReference>
<evidence type="ECO:0000259" key="3">
    <source>
        <dbReference type="Pfam" id="PF08378"/>
    </source>
</evidence>
<evidence type="ECO:0000256" key="1">
    <source>
        <dbReference type="SAM" id="MobiDB-lite"/>
    </source>
</evidence>
<dbReference type="InterPro" id="IPR011528">
    <property type="entry name" value="NERD"/>
</dbReference>
<keyword evidence="5" id="KW-1185">Reference proteome</keyword>
<name>A0A917VXH2_9NOCA</name>
<feature type="region of interest" description="Disordered" evidence="1">
    <location>
        <begin position="258"/>
        <end position="278"/>
    </location>
</feature>
<feature type="transmembrane region" description="Helical" evidence="2">
    <location>
        <begin position="229"/>
        <end position="254"/>
    </location>
</feature>
<protein>
    <recommendedName>
        <fullName evidence="3">NERD domain-containing protein</fullName>
    </recommendedName>
</protein>
<feature type="domain" description="NERD" evidence="3">
    <location>
        <begin position="13"/>
        <end position="109"/>
    </location>
</feature>
<feature type="compositionally biased region" description="Low complexity" evidence="1">
    <location>
        <begin position="258"/>
        <end position="276"/>
    </location>
</feature>
<accession>A0A917VXH2</accession>
<dbReference type="Proteomes" id="UP000638263">
    <property type="component" value="Unassembled WGS sequence"/>
</dbReference>
<evidence type="ECO:0000313" key="4">
    <source>
        <dbReference type="EMBL" id="GGL28683.1"/>
    </source>
</evidence>
<proteinExistence type="predicted"/>
<organism evidence="4 5">
    <name type="scientific">Nocardia jinanensis</name>
    <dbReference type="NCBI Taxonomy" id="382504"/>
    <lineage>
        <taxon>Bacteria</taxon>
        <taxon>Bacillati</taxon>
        <taxon>Actinomycetota</taxon>
        <taxon>Actinomycetes</taxon>
        <taxon>Mycobacteriales</taxon>
        <taxon>Nocardiaceae</taxon>
        <taxon>Nocardia</taxon>
    </lineage>
</organism>
<reference evidence="4" key="2">
    <citation type="submission" date="2020-09" db="EMBL/GenBank/DDBJ databases">
        <authorList>
            <person name="Sun Q."/>
            <person name="Zhou Y."/>
        </authorList>
    </citation>
    <scope>NUCLEOTIDE SEQUENCE</scope>
    <source>
        <strain evidence="4">CGMCC 4.3508</strain>
    </source>
</reference>
<feature type="region of interest" description="Disordered" evidence="1">
    <location>
        <begin position="201"/>
        <end position="225"/>
    </location>
</feature>
<evidence type="ECO:0000313" key="5">
    <source>
        <dbReference type="Proteomes" id="UP000638263"/>
    </source>
</evidence>
<keyword evidence="2" id="KW-0472">Membrane</keyword>
<dbReference type="Pfam" id="PF08378">
    <property type="entry name" value="NERD"/>
    <property type="match status" value="1"/>
</dbReference>
<keyword evidence="2" id="KW-0812">Transmembrane</keyword>
<comment type="caution">
    <text evidence="4">The sequence shown here is derived from an EMBL/GenBank/DDBJ whole genome shotgun (WGS) entry which is preliminary data.</text>
</comment>